<gene>
    <name evidence="2" type="ORF">ACFO3J_01120</name>
</gene>
<dbReference type="PANTHER" id="PTHR42923:SF17">
    <property type="entry name" value="AMINE OXIDASE DOMAIN-CONTAINING PROTEIN"/>
    <property type="match status" value="1"/>
</dbReference>
<evidence type="ECO:0000313" key="3">
    <source>
        <dbReference type="Proteomes" id="UP001595765"/>
    </source>
</evidence>
<dbReference type="RefSeq" id="WP_386424936.1">
    <property type="nucleotide sequence ID" value="NZ_JBHSBB010000001.1"/>
</dbReference>
<accession>A0ABV8HDB6</accession>
<dbReference type="InterPro" id="IPR036188">
    <property type="entry name" value="FAD/NAD-bd_sf"/>
</dbReference>
<reference evidence="3" key="1">
    <citation type="journal article" date="2019" name="Int. J. Syst. Evol. Microbiol.">
        <title>The Global Catalogue of Microorganisms (GCM) 10K type strain sequencing project: providing services to taxonomists for standard genome sequencing and annotation.</title>
        <authorList>
            <consortium name="The Broad Institute Genomics Platform"/>
            <consortium name="The Broad Institute Genome Sequencing Center for Infectious Disease"/>
            <person name="Wu L."/>
            <person name="Ma J."/>
        </authorList>
    </citation>
    <scope>NUCLEOTIDE SEQUENCE [LARGE SCALE GENOMIC DNA]</scope>
    <source>
        <strain evidence="3">CGMCC 4.7237</strain>
    </source>
</reference>
<proteinExistence type="predicted"/>
<dbReference type="SUPFAM" id="SSF51905">
    <property type="entry name" value="FAD/NAD(P)-binding domain"/>
    <property type="match status" value="1"/>
</dbReference>
<dbReference type="Gene3D" id="3.50.50.60">
    <property type="entry name" value="FAD/NAD(P)-binding domain"/>
    <property type="match status" value="1"/>
</dbReference>
<name>A0ABV8HDB6_9ACTN</name>
<dbReference type="PANTHER" id="PTHR42923">
    <property type="entry name" value="PROTOPORPHYRINOGEN OXIDASE"/>
    <property type="match status" value="1"/>
</dbReference>
<dbReference type="Pfam" id="PF01593">
    <property type="entry name" value="Amino_oxidase"/>
    <property type="match status" value="1"/>
</dbReference>
<evidence type="ECO:0000259" key="1">
    <source>
        <dbReference type="Pfam" id="PF01593"/>
    </source>
</evidence>
<feature type="domain" description="Amine oxidase" evidence="1">
    <location>
        <begin position="21"/>
        <end position="315"/>
    </location>
</feature>
<sequence length="439" mass="49323">MSAQTPNAGPLPAVAVIGAGVSGLSAAYHLRQHADITLFDEEDRAGGHANTVHVEEPGGEVLGIDTAFVVFNRPSYPNMSRFFDELNVDTLRHNGGFTFFDIDSGLQFSTREMSMSDEQAAASGLPPEFLRIRAEARRFHAQGRHDFLRKLTDMPLGEYLDRGGYSEEFRHGYVILLATAVWSVPAHLIWEMPATTVIAFFMAHDEGGLGGEQVEWRTVTGGSVSYVRKALDAISPKLRLGEKVTGVRQEDDGVVVATASGPERFDYAVLAVHGDQARELLENPDPVQQRTLSRMRYNSSSIVLHTDTSVMPDDRERWENWNYGKVAVDGETRPYVAYYMNRLHRLNARRDYFVTMDYPREIREDSVIRELTYHHPVIDMDLRTLQKDIYTVNEGTRLKLAGSYFHSKQLHYDQIGSHEAGFSSGMEAAAQLLRELPRA</sequence>
<keyword evidence="3" id="KW-1185">Reference proteome</keyword>
<organism evidence="2 3">
    <name type="scientific">Streptomyces polygonati</name>
    <dbReference type="NCBI Taxonomy" id="1617087"/>
    <lineage>
        <taxon>Bacteria</taxon>
        <taxon>Bacillati</taxon>
        <taxon>Actinomycetota</taxon>
        <taxon>Actinomycetes</taxon>
        <taxon>Kitasatosporales</taxon>
        <taxon>Streptomycetaceae</taxon>
        <taxon>Streptomyces</taxon>
    </lineage>
</organism>
<dbReference type="Proteomes" id="UP001595765">
    <property type="component" value="Unassembled WGS sequence"/>
</dbReference>
<dbReference type="EMBL" id="JBHSBB010000001">
    <property type="protein sequence ID" value="MFC4030067.1"/>
    <property type="molecule type" value="Genomic_DNA"/>
</dbReference>
<dbReference type="InterPro" id="IPR050464">
    <property type="entry name" value="Zeta_carotene_desat/Oxidored"/>
</dbReference>
<evidence type="ECO:0000313" key="2">
    <source>
        <dbReference type="EMBL" id="MFC4030067.1"/>
    </source>
</evidence>
<comment type="caution">
    <text evidence="2">The sequence shown here is derived from an EMBL/GenBank/DDBJ whole genome shotgun (WGS) entry which is preliminary data.</text>
</comment>
<dbReference type="InterPro" id="IPR002937">
    <property type="entry name" value="Amino_oxidase"/>
</dbReference>
<protein>
    <submittedName>
        <fullName evidence="2">NAD(P)/FAD-dependent oxidoreductase</fullName>
    </submittedName>
</protein>